<dbReference type="RefSeq" id="WP_229572035.1">
    <property type="nucleotide sequence ID" value="NZ_AP025226.1"/>
</dbReference>
<dbReference type="Gene3D" id="3.40.50.300">
    <property type="entry name" value="P-loop containing nucleotide triphosphate hydrolases"/>
    <property type="match status" value="1"/>
</dbReference>
<evidence type="ECO:0000313" key="2">
    <source>
        <dbReference type="Proteomes" id="UP001319921"/>
    </source>
</evidence>
<dbReference type="KEGG" id="scas:SACC_11180"/>
<dbReference type="InterPro" id="IPR027417">
    <property type="entry name" value="P-loop_NTPase"/>
</dbReference>
<reference evidence="1 2" key="1">
    <citation type="journal article" date="2022" name="Microbiol. Resour. Announc.">
        <title>Complete Genome Sequence of the Hyperthermophilic and Acidophilic Archaeon Saccharolobus caldissimus Strain HS-3T.</title>
        <authorList>
            <person name="Sakai H.D."/>
            <person name="Kurosawa N."/>
        </authorList>
    </citation>
    <scope>NUCLEOTIDE SEQUENCE [LARGE SCALE GENOMIC DNA]</scope>
    <source>
        <strain evidence="1 2">JCM32116</strain>
    </source>
</reference>
<dbReference type="SUPFAM" id="SSF52540">
    <property type="entry name" value="P-loop containing nucleoside triphosphate hydrolases"/>
    <property type="match status" value="1"/>
</dbReference>
<proteinExistence type="predicted"/>
<protein>
    <recommendedName>
        <fullName evidence="3">AAA ATPase</fullName>
    </recommendedName>
</protein>
<keyword evidence="2" id="KW-1185">Reference proteome</keyword>
<evidence type="ECO:0000313" key="1">
    <source>
        <dbReference type="EMBL" id="BDB98101.1"/>
    </source>
</evidence>
<sequence>MVCEIPRVTVTTWSSKGVILVGPTYRKYLEKALNAIKNKEVASVVGQPGMGKTTLLKKIEELTKENNLTMYLDLANKEQIHEEFWTKVISFNLKDKALHELYKIKGKLGYSFLKKLFGIKFEDWLLRVCNKYDNPYLRIYCMNYEKDFDGMINALKDIKMLGNPILLVDEVRDKHMSLIHRLINAGLEIPIVIAMPTEAYSKIGDLAIRRRIEESRIPLDDALTPEDIKEIVEAYCKEISEDLLPIILTLWNSKELTTVSSILQFIRNEMDKIEKICEKRELECIRGELRKYISLKNPEVDSKEFEKRVRDLLVNISKEYGITYVHPRGKRIEVNGKSIVADIFFIAEGHAFLGNVVFSNDGIIHNNEEIRLLSSINEIEHEKKTYKVKARFLISNIDVHLDSIITLNIPTLEVVKILNGDVFLLEERIKLLFDQFLSISTKKEENKAIV</sequence>
<dbReference type="EMBL" id="AP025226">
    <property type="protein sequence ID" value="BDB98101.1"/>
    <property type="molecule type" value="Genomic_DNA"/>
</dbReference>
<dbReference type="GeneID" id="68865860"/>
<dbReference type="Pfam" id="PF13245">
    <property type="entry name" value="AAA_19"/>
    <property type="match status" value="1"/>
</dbReference>
<organism evidence="1 2">
    <name type="scientific">Saccharolobus caldissimus</name>
    <dbReference type="NCBI Taxonomy" id="1702097"/>
    <lineage>
        <taxon>Archaea</taxon>
        <taxon>Thermoproteota</taxon>
        <taxon>Thermoprotei</taxon>
        <taxon>Sulfolobales</taxon>
        <taxon>Sulfolobaceae</taxon>
        <taxon>Saccharolobus</taxon>
    </lineage>
</organism>
<gene>
    <name evidence="1" type="ORF">SACC_11180</name>
</gene>
<dbReference type="AlphaFoldDB" id="A0AAQ4CQM0"/>
<evidence type="ECO:0008006" key="3">
    <source>
        <dbReference type="Google" id="ProtNLM"/>
    </source>
</evidence>
<accession>A0AAQ4CQM0</accession>
<dbReference type="Proteomes" id="UP001319921">
    <property type="component" value="Chromosome"/>
</dbReference>
<name>A0AAQ4CQM0_9CREN</name>